<accession>A0A6A8A5S9</accession>
<feature type="domain" description="DUF6894" evidence="1">
    <location>
        <begin position="4"/>
        <end position="71"/>
    </location>
</feature>
<evidence type="ECO:0000259" key="1">
    <source>
        <dbReference type="Pfam" id="PF21834"/>
    </source>
</evidence>
<gene>
    <name evidence="2" type="ORF">GAO09_09125</name>
</gene>
<dbReference type="EMBL" id="WIXI01000039">
    <property type="protein sequence ID" value="MQY46209.1"/>
    <property type="molecule type" value="Genomic_DNA"/>
</dbReference>
<dbReference type="AlphaFoldDB" id="A0A6A8A5S9"/>
<reference evidence="2 3" key="1">
    <citation type="submission" date="2019-11" db="EMBL/GenBank/DDBJ databases">
        <title>Genome analysis of Rhizobacterium cereale a novel genus and species isolated from maize roots in North Spain.</title>
        <authorList>
            <person name="Menendez E."/>
            <person name="Flores-Felix J.D."/>
            <person name="Ramirez-Bahena M.-H."/>
            <person name="Igual J.M."/>
            <person name="Garcia-Fraile P."/>
            <person name="Peix A."/>
            <person name="Velazquez E."/>
        </authorList>
    </citation>
    <scope>NUCLEOTIDE SEQUENCE [LARGE SCALE GENOMIC DNA]</scope>
    <source>
        <strain evidence="2 3">RZME27</strain>
    </source>
</reference>
<comment type="caution">
    <text evidence="2">The sequence shown here is derived from an EMBL/GenBank/DDBJ whole genome shotgun (WGS) entry which is preliminary data.</text>
</comment>
<protein>
    <recommendedName>
        <fullName evidence="1">DUF6894 domain-containing protein</fullName>
    </recommendedName>
</protein>
<dbReference type="InterPro" id="IPR054189">
    <property type="entry name" value="DUF6894"/>
</dbReference>
<name>A0A6A8A5S9_9HYPH</name>
<dbReference type="Proteomes" id="UP000435138">
    <property type="component" value="Unassembled WGS sequence"/>
</dbReference>
<evidence type="ECO:0000313" key="3">
    <source>
        <dbReference type="Proteomes" id="UP000435138"/>
    </source>
</evidence>
<sequence>MPKYYFHIRDGQDLAHDPEGAEFETLEAARKEAANSARELLAQRLLRGDVIDGQAFELTTEDGDIADIVRFKDVMRLE</sequence>
<organism evidence="2 3">
    <name type="scientific">Endobacterium cereale</name>
    <dbReference type="NCBI Taxonomy" id="2663029"/>
    <lineage>
        <taxon>Bacteria</taxon>
        <taxon>Pseudomonadati</taxon>
        <taxon>Pseudomonadota</taxon>
        <taxon>Alphaproteobacteria</taxon>
        <taxon>Hyphomicrobiales</taxon>
        <taxon>Rhizobiaceae</taxon>
        <taxon>Endobacterium</taxon>
    </lineage>
</organism>
<proteinExistence type="predicted"/>
<evidence type="ECO:0000313" key="2">
    <source>
        <dbReference type="EMBL" id="MQY46209.1"/>
    </source>
</evidence>
<keyword evidence="3" id="KW-1185">Reference proteome</keyword>
<dbReference type="RefSeq" id="WP_148148568.1">
    <property type="nucleotide sequence ID" value="NZ_WIXI01000039.1"/>
</dbReference>
<dbReference type="Pfam" id="PF21834">
    <property type="entry name" value="DUF6894"/>
    <property type="match status" value="1"/>
</dbReference>